<dbReference type="EC" id="2.3.1.20" evidence="5"/>
<comment type="similarity">
    <text evidence="3">Belongs to the mycobacterial A85 antigen family.</text>
</comment>
<name>A0ABS7PQ17_9SPHN</name>
<comment type="similarity">
    <text evidence="2">Belongs to the esterase D family.</text>
</comment>
<dbReference type="PANTHER" id="PTHR40841:SF2">
    <property type="entry name" value="SIDEROPHORE-DEGRADING ESTERASE (EUROFUNG)"/>
    <property type="match status" value="1"/>
</dbReference>
<feature type="signal peptide" evidence="9">
    <location>
        <begin position="1"/>
        <end position="29"/>
    </location>
</feature>
<evidence type="ECO:0000256" key="5">
    <source>
        <dbReference type="ARBA" id="ARBA00013244"/>
    </source>
</evidence>
<protein>
    <recommendedName>
        <fullName evidence="7">Acyl-CoA:diacylglycerol acyltransferase</fullName>
        <ecNumber evidence="4">2.3.1.122</ecNumber>
        <ecNumber evidence="5">2.3.1.20</ecNumber>
    </recommendedName>
</protein>
<feature type="chain" id="PRO_5047449031" description="Acyl-CoA:diacylglycerol acyltransferase" evidence="9">
    <location>
        <begin position="30"/>
        <end position="332"/>
    </location>
</feature>
<dbReference type="RefSeq" id="WP_222990529.1">
    <property type="nucleotide sequence ID" value="NZ_JAINVV010000006.1"/>
</dbReference>
<dbReference type="EMBL" id="JAINVV010000006">
    <property type="protein sequence ID" value="MBY8823421.1"/>
    <property type="molecule type" value="Genomic_DNA"/>
</dbReference>
<evidence type="ECO:0000256" key="1">
    <source>
        <dbReference type="ARBA" id="ARBA00000697"/>
    </source>
</evidence>
<dbReference type="InterPro" id="IPR000801">
    <property type="entry name" value="Esterase-like"/>
</dbReference>
<dbReference type="InterPro" id="IPR052558">
    <property type="entry name" value="Siderophore_Hydrolase_D"/>
</dbReference>
<keyword evidence="9" id="KW-0732">Signal</keyword>
<comment type="caution">
    <text evidence="10">The sequence shown here is derived from an EMBL/GenBank/DDBJ whole genome shotgun (WGS) entry which is preliminary data.</text>
</comment>
<comment type="catalytic activity">
    <reaction evidence="1">
        <text>2 alpha,alpha'-trehalose 6-mycolate = alpha,alpha'-trehalose 6,6'-bismycolate + alpha,alpha-trehalose</text>
        <dbReference type="Rhea" id="RHEA:23472"/>
        <dbReference type="ChEBI" id="CHEBI:16551"/>
        <dbReference type="ChEBI" id="CHEBI:18195"/>
        <dbReference type="ChEBI" id="CHEBI:18234"/>
        <dbReference type="EC" id="2.3.1.122"/>
    </reaction>
</comment>
<evidence type="ECO:0000313" key="10">
    <source>
        <dbReference type="EMBL" id="MBY8823421.1"/>
    </source>
</evidence>
<keyword evidence="6" id="KW-0378">Hydrolase</keyword>
<gene>
    <name evidence="10" type="ORF">K7G82_14045</name>
</gene>
<evidence type="ECO:0000256" key="3">
    <source>
        <dbReference type="ARBA" id="ARBA00005874"/>
    </source>
</evidence>
<evidence type="ECO:0000256" key="6">
    <source>
        <dbReference type="ARBA" id="ARBA00022801"/>
    </source>
</evidence>
<keyword evidence="11" id="KW-1185">Reference proteome</keyword>
<dbReference type="SUPFAM" id="SSF53474">
    <property type="entry name" value="alpha/beta-Hydrolases"/>
    <property type="match status" value="1"/>
</dbReference>
<evidence type="ECO:0000256" key="9">
    <source>
        <dbReference type="SAM" id="SignalP"/>
    </source>
</evidence>
<dbReference type="InterPro" id="IPR006311">
    <property type="entry name" value="TAT_signal"/>
</dbReference>
<evidence type="ECO:0000313" key="11">
    <source>
        <dbReference type="Proteomes" id="UP000706039"/>
    </source>
</evidence>
<dbReference type="Gene3D" id="3.40.50.1820">
    <property type="entry name" value="alpha/beta hydrolase"/>
    <property type="match status" value="1"/>
</dbReference>
<accession>A0ABS7PQ17</accession>
<dbReference type="PANTHER" id="PTHR40841">
    <property type="entry name" value="SIDEROPHORE TRIACETYLFUSARININE C ESTERASE"/>
    <property type="match status" value="1"/>
</dbReference>
<dbReference type="Pfam" id="PF00756">
    <property type="entry name" value="Esterase"/>
    <property type="match status" value="1"/>
</dbReference>
<sequence length="332" mass="35919">MEFNRRRAIAAFAASATASMLGGATNAMAAMGPRADGKPAPSPLVRPDAEQFDMTSRMTGRSYRIFIARPSGTKPVPAGGYPVIYLNDGDFEFHTAADALMMQSIALELAPAYIVGIGYGKGWEHASRTRCADLTPSQPDPATLAGLEASPLTKGAIYGEAERYHRFMTEELRPLIEASYPVSRSDRTLWGHSFGGLFALHVLFHHPEAYRTYLVNSPSINWGGGAILEHEPKLVAQLEAGKVAPRVLLTAGEYEERLADHVKLYPGVTREQMQAALKAFAMVTNTLGLAERLRAAKAPTGTQFQAMIFDGETHLSAILPAMSRGLRFALAA</sequence>
<organism evidence="10 11">
    <name type="scientific">Sphingomonas colocasiae</name>
    <dbReference type="NCBI Taxonomy" id="1848973"/>
    <lineage>
        <taxon>Bacteria</taxon>
        <taxon>Pseudomonadati</taxon>
        <taxon>Pseudomonadota</taxon>
        <taxon>Alphaproteobacteria</taxon>
        <taxon>Sphingomonadales</taxon>
        <taxon>Sphingomonadaceae</taxon>
        <taxon>Sphingomonas</taxon>
    </lineage>
</organism>
<evidence type="ECO:0000256" key="7">
    <source>
        <dbReference type="ARBA" id="ARBA00032572"/>
    </source>
</evidence>
<reference evidence="10 11" key="1">
    <citation type="submission" date="2021-08" db="EMBL/GenBank/DDBJ databases">
        <authorList>
            <person name="Tuo L."/>
        </authorList>
    </citation>
    <scope>NUCLEOTIDE SEQUENCE [LARGE SCALE GENOMIC DNA]</scope>
    <source>
        <strain evidence="10 11">JCM 31229</strain>
    </source>
</reference>
<evidence type="ECO:0000256" key="4">
    <source>
        <dbReference type="ARBA" id="ARBA00012820"/>
    </source>
</evidence>
<dbReference type="InterPro" id="IPR029058">
    <property type="entry name" value="AB_hydrolase_fold"/>
</dbReference>
<proteinExistence type="inferred from homology"/>
<dbReference type="Proteomes" id="UP000706039">
    <property type="component" value="Unassembled WGS sequence"/>
</dbReference>
<dbReference type="PROSITE" id="PS51318">
    <property type="entry name" value="TAT"/>
    <property type="match status" value="1"/>
</dbReference>
<evidence type="ECO:0000256" key="8">
    <source>
        <dbReference type="ARBA" id="ARBA00048109"/>
    </source>
</evidence>
<evidence type="ECO:0000256" key="2">
    <source>
        <dbReference type="ARBA" id="ARBA00005622"/>
    </source>
</evidence>
<dbReference type="EC" id="2.3.1.122" evidence="4"/>
<comment type="catalytic activity">
    <reaction evidence="8">
        <text>an acyl-CoA + a 1,2-diacyl-sn-glycerol = a triacyl-sn-glycerol + CoA</text>
        <dbReference type="Rhea" id="RHEA:10868"/>
        <dbReference type="ChEBI" id="CHEBI:17815"/>
        <dbReference type="ChEBI" id="CHEBI:57287"/>
        <dbReference type="ChEBI" id="CHEBI:58342"/>
        <dbReference type="ChEBI" id="CHEBI:64615"/>
        <dbReference type="EC" id="2.3.1.20"/>
    </reaction>
</comment>